<name>E1ZC84_CHLVA</name>
<dbReference type="InterPro" id="IPR036772">
    <property type="entry name" value="SRCR-like_dom_sf"/>
</dbReference>
<keyword evidence="7" id="KW-1015">Disulfide bond</keyword>
<evidence type="ECO:0000256" key="7">
    <source>
        <dbReference type="ARBA" id="ARBA00023157"/>
    </source>
</evidence>
<keyword evidence="13" id="KW-1185">Reference proteome</keyword>
<feature type="region of interest" description="Disordered" evidence="9">
    <location>
        <begin position="343"/>
        <end position="367"/>
    </location>
</feature>
<keyword evidence="5" id="KW-1133">Transmembrane helix</keyword>
<dbReference type="OrthoDB" id="547695at2759"/>
<dbReference type="OMA" id="DVHTPRW"/>
<reference evidence="12 13" key="1">
    <citation type="journal article" date="2010" name="Plant Cell">
        <title>The Chlorella variabilis NC64A genome reveals adaptation to photosymbiosis, coevolution with viruses, and cryptic sex.</title>
        <authorList>
            <person name="Blanc G."/>
            <person name="Duncan G."/>
            <person name="Agarkova I."/>
            <person name="Borodovsky M."/>
            <person name="Gurnon J."/>
            <person name="Kuo A."/>
            <person name="Lindquist E."/>
            <person name="Lucas S."/>
            <person name="Pangilinan J."/>
            <person name="Polle J."/>
            <person name="Salamov A."/>
            <person name="Terry A."/>
            <person name="Yamada T."/>
            <person name="Dunigan D.D."/>
            <person name="Grigoriev I.V."/>
            <person name="Claverie J.M."/>
            <person name="Van Etten J.L."/>
        </authorList>
    </citation>
    <scope>NUCLEOTIDE SEQUENCE [LARGE SCALE GENOMIC DNA]</scope>
    <source>
        <strain evidence="12 13">NC64A</strain>
    </source>
</reference>
<dbReference type="SMART" id="SM00202">
    <property type="entry name" value="SR"/>
    <property type="match status" value="3"/>
</dbReference>
<feature type="signal peptide" evidence="10">
    <location>
        <begin position="1"/>
        <end position="22"/>
    </location>
</feature>
<dbReference type="eggNOG" id="ENOG502QQ5W">
    <property type="taxonomic scope" value="Eukaryota"/>
</dbReference>
<keyword evidence="3 10" id="KW-0732">Signal</keyword>
<evidence type="ECO:0000256" key="4">
    <source>
        <dbReference type="ARBA" id="ARBA00022737"/>
    </source>
</evidence>
<evidence type="ECO:0000313" key="13">
    <source>
        <dbReference type="Proteomes" id="UP000008141"/>
    </source>
</evidence>
<keyword evidence="8" id="KW-0325">Glycoprotein</keyword>
<dbReference type="GeneID" id="17356273"/>
<dbReference type="Pfam" id="PF00530">
    <property type="entry name" value="SRCR"/>
    <property type="match status" value="3"/>
</dbReference>
<evidence type="ECO:0000256" key="10">
    <source>
        <dbReference type="SAM" id="SignalP"/>
    </source>
</evidence>
<evidence type="ECO:0000256" key="8">
    <source>
        <dbReference type="ARBA" id="ARBA00023180"/>
    </source>
</evidence>
<evidence type="ECO:0000256" key="9">
    <source>
        <dbReference type="SAM" id="MobiDB-lite"/>
    </source>
</evidence>
<gene>
    <name evidence="12" type="ORF">CHLNCDRAFT_144237</name>
</gene>
<dbReference type="Gene3D" id="3.10.250.10">
    <property type="entry name" value="SRCR-like domain"/>
    <property type="match status" value="3"/>
</dbReference>
<dbReference type="Proteomes" id="UP000008141">
    <property type="component" value="Unassembled WGS sequence"/>
</dbReference>
<evidence type="ECO:0000256" key="1">
    <source>
        <dbReference type="ARBA" id="ARBA00004167"/>
    </source>
</evidence>
<dbReference type="SUPFAM" id="SSF56487">
    <property type="entry name" value="SRCR-like"/>
    <property type="match status" value="3"/>
</dbReference>
<dbReference type="InParanoid" id="E1ZC84"/>
<dbReference type="PROSITE" id="PS50287">
    <property type="entry name" value="SRCR_2"/>
    <property type="match status" value="3"/>
</dbReference>
<dbReference type="FunFam" id="3.10.250.10:FF:000016">
    <property type="entry name" value="Scavenger receptor cysteine-rich protein type 12"/>
    <property type="match status" value="1"/>
</dbReference>
<comment type="subcellular location">
    <subcellularLocation>
        <location evidence="1">Membrane</location>
        <topology evidence="1">Single-pass membrane protein</topology>
    </subcellularLocation>
</comment>
<evidence type="ECO:0000256" key="6">
    <source>
        <dbReference type="ARBA" id="ARBA00023136"/>
    </source>
</evidence>
<dbReference type="STRING" id="554065.E1ZC84"/>
<dbReference type="EMBL" id="GL433841">
    <property type="protein sequence ID" value="EFN56566.1"/>
    <property type="molecule type" value="Genomic_DNA"/>
</dbReference>
<protein>
    <recommendedName>
        <fullName evidence="11">SRCR domain-containing protein</fullName>
    </recommendedName>
</protein>
<keyword evidence="4" id="KW-0677">Repeat</keyword>
<evidence type="ECO:0000313" key="12">
    <source>
        <dbReference type="EMBL" id="EFN56566.1"/>
    </source>
</evidence>
<organism evidence="13">
    <name type="scientific">Chlorella variabilis</name>
    <name type="common">Green alga</name>
    <dbReference type="NCBI Taxonomy" id="554065"/>
    <lineage>
        <taxon>Eukaryota</taxon>
        <taxon>Viridiplantae</taxon>
        <taxon>Chlorophyta</taxon>
        <taxon>core chlorophytes</taxon>
        <taxon>Trebouxiophyceae</taxon>
        <taxon>Chlorellales</taxon>
        <taxon>Chlorellaceae</taxon>
        <taxon>Chlorella clade</taxon>
        <taxon>Chlorella</taxon>
    </lineage>
</organism>
<sequence>MTNTMMACLLILVAVAGHGADGWLRGAAAESPRLPDGPAPGDDSVSIASVSSARLAGTGSPLKGRLEVNFGGQWGVVCSHGFTAKAARVACRQLKLGGGTVSAKFAQGRLPYTVGSFQCHGNEQSLAGCRYSITNQCPGGKAVGLVCKNPPIKQANLDSNIYSPSPYAGRLTVMLGPTTNYGSVCDATGTFSDREAVVACRTMGYIGGRVLPKSDFLGCCPGFVAISNLRCKGSEVSLSGCSYNISPNCTHDQDVGVACDVPPHVQVRLANGKAFNNGRLEVRIGGKWGTVCGTGFNQAAAQVVCRNLNLTGGTPRYGAVYGKGKSTAAATGLGGTAFGPKLAAVPGGQRGGGGGTLRRPRATELRP</sequence>
<dbReference type="GO" id="GO:0016020">
    <property type="term" value="C:membrane"/>
    <property type="evidence" value="ECO:0007669"/>
    <property type="project" value="UniProtKB-SubCell"/>
</dbReference>
<dbReference type="AlphaFoldDB" id="E1ZC84"/>
<evidence type="ECO:0000256" key="5">
    <source>
        <dbReference type="ARBA" id="ARBA00022989"/>
    </source>
</evidence>
<accession>E1ZC84</accession>
<dbReference type="PRINTS" id="PR00258">
    <property type="entry name" value="SPERACTRCPTR"/>
</dbReference>
<dbReference type="InterPro" id="IPR001190">
    <property type="entry name" value="SRCR"/>
</dbReference>
<dbReference type="RefSeq" id="XP_005848668.1">
    <property type="nucleotide sequence ID" value="XM_005848606.1"/>
</dbReference>
<proteinExistence type="predicted"/>
<keyword evidence="6" id="KW-0472">Membrane</keyword>
<feature type="chain" id="PRO_5003156073" description="SRCR domain-containing protein" evidence="10">
    <location>
        <begin position="23"/>
        <end position="367"/>
    </location>
</feature>
<dbReference type="KEGG" id="cvr:CHLNCDRAFT_144237"/>
<feature type="domain" description="SRCR" evidence="11">
    <location>
        <begin position="155"/>
        <end position="260"/>
    </location>
</feature>
<feature type="domain" description="SRCR" evidence="11">
    <location>
        <begin position="53"/>
        <end position="148"/>
    </location>
</feature>
<keyword evidence="2" id="KW-0812">Transmembrane</keyword>
<evidence type="ECO:0000256" key="2">
    <source>
        <dbReference type="ARBA" id="ARBA00022692"/>
    </source>
</evidence>
<feature type="domain" description="SRCR" evidence="11">
    <location>
        <begin position="267"/>
        <end position="309"/>
    </location>
</feature>
<evidence type="ECO:0000259" key="11">
    <source>
        <dbReference type="PROSITE" id="PS50287"/>
    </source>
</evidence>
<evidence type="ECO:0000256" key="3">
    <source>
        <dbReference type="ARBA" id="ARBA00022729"/>
    </source>
</evidence>
<dbReference type="PANTHER" id="PTHR19331">
    <property type="entry name" value="SCAVENGER RECEPTOR DOMAIN-CONTAINING"/>
    <property type="match status" value="1"/>
</dbReference>
<dbReference type="PANTHER" id="PTHR19331:SF487">
    <property type="entry name" value="SOLUBLE SCAVENGER RECEPTOR CYSTEINE-RICH DOMAIN-CONTAINING PROTEIN SSC5D"/>
    <property type="match status" value="1"/>
</dbReference>